<dbReference type="EMBL" id="CAFBOK010000088">
    <property type="protein sequence ID" value="CAB4983722.1"/>
    <property type="molecule type" value="Genomic_DNA"/>
</dbReference>
<gene>
    <name evidence="1" type="ORF">UFOPK3927_00873</name>
</gene>
<protein>
    <submittedName>
        <fullName evidence="1">Unannotated protein</fullName>
    </submittedName>
</protein>
<name>A0A6J7MXH1_9ZZZZ</name>
<accession>A0A6J7MXH1</accession>
<proteinExistence type="predicted"/>
<sequence length="109" mass="12083">MAKVFAHFDRSGCAVNADDVWMKRIDRGEGRSDLRAGQHAAGEFHRDLHLKGDFATLCSHRSARTVHGGLHGEEVEHGFDDEEVDTAFDQCPCLRFVVVSEFGIANLAE</sequence>
<organism evidence="1">
    <name type="scientific">freshwater metagenome</name>
    <dbReference type="NCBI Taxonomy" id="449393"/>
    <lineage>
        <taxon>unclassified sequences</taxon>
        <taxon>metagenomes</taxon>
        <taxon>ecological metagenomes</taxon>
    </lineage>
</organism>
<reference evidence="1" key="1">
    <citation type="submission" date="2020-05" db="EMBL/GenBank/DDBJ databases">
        <authorList>
            <person name="Chiriac C."/>
            <person name="Salcher M."/>
            <person name="Ghai R."/>
            <person name="Kavagutti S V."/>
        </authorList>
    </citation>
    <scope>NUCLEOTIDE SEQUENCE</scope>
</reference>
<dbReference type="AlphaFoldDB" id="A0A6J7MXH1"/>
<evidence type="ECO:0000313" key="1">
    <source>
        <dbReference type="EMBL" id="CAB4983722.1"/>
    </source>
</evidence>